<feature type="active site" description="Proton acceptor" evidence="3">
    <location>
        <position position="62"/>
    </location>
</feature>
<dbReference type="OrthoDB" id="9800680at2"/>
<evidence type="ECO:0000256" key="4">
    <source>
        <dbReference type="PIRSR" id="PIRSR600888-3"/>
    </source>
</evidence>
<dbReference type="InterPro" id="IPR011051">
    <property type="entry name" value="RmlC_Cupin_sf"/>
</dbReference>
<organism evidence="5 6">
    <name type="scientific">Streptomyces violaceusniger</name>
    <dbReference type="NCBI Taxonomy" id="68280"/>
    <lineage>
        <taxon>Bacteria</taxon>
        <taxon>Bacillati</taxon>
        <taxon>Actinomycetota</taxon>
        <taxon>Actinomycetes</taxon>
        <taxon>Kitasatosporales</taxon>
        <taxon>Streptomycetaceae</taxon>
        <taxon>Streptomyces</taxon>
        <taxon>Streptomyces violaceusniger group</taxon>
    </lineage>
</organism>
<dbReference type="InterPro" id="IPR000888">
    <property type="entry name" value="RmlC-like"/>
</dbReference>
<evidence type="ECO:0000256" key="3">
    <source>
        <dbReference type="PIRSR" id="PIRSR600888-1"/>
    </source>
</evidence>
<evidence type="ECO:0000313" key="5">
    <source>
        <dbReference type="EMBL" id="KUL47302.1"/>
    </source>
</evidence>
<keyword evidence="2" id="KW-0413">Isomerase</keyword>
<feature type="site" description="Participates in a stacking interaction with the thymidine ring of dTDP-4-oxo-6-deoxyglucose" evidence="4">
    <location>
        <position position="138"/>
    </location>
</feature>
<reference evidence="6" key="1">
    <citation type="submission" date="2015-10" db="EMBL/GenBank/DDBJ databases">
        <authorList>
            <person name="Ju K.-S."/>
            <person name="Doroghazi J.R."/>
            <person name="Metcalf W.W."/>
        </authorList>
    </citation>
    <scope>NUCLEOTIDE SEQUENCE [LARGE SCALE GENOMIC DNA]</scope>
    <source>
        <strain evidence="6">NRRL F-8817</strain>
    </source>
</reference>
<dbReference type="AlphaFoldDB" id="A0A0X3VSP7"/>
<dbReference type="GO" id="GO:0005829">
    <property type="term" value="C:cytosol"/>
    <property type="evidence" value="ECO:0007669"/>
    <property type="project" value="TreeGrafter"/>
</dbReference>
<dbReference type="InterPro" id="IPR014710">
    <property type="entry name" value="RmlC-like_jellyroll"/>
</dbReference>
<dbReference type="Pfam" id="PF00908">
    <property type="entry name" value="dTDP_sugar_isom"/>
    <property type="match status" value="1"/>
</dbReference>
<dbReference type="Gene3D" id="2.60.120.10">
    <property type="entry name" value="Jelly Rolls"/>
    <property type="match status" value="1"/>
</dbReference>
<dbReference type="SUPFAM" id="SSF51182">
    <property type="entry name" value="RmlC-like cupins"/>
    <property type="match status" value="1"/>
</dbReference>
<dbReference type="RefSeq" id="WP_059147511.1">
    <property type="nucleotide sequence ID" value="NZ_LLZJ01000388.1"/>
</dbReference>
<feature type="active site" description="Proton donor" evidence="3">
    <location>
        <position position="132"/>
    </location>
</feature>
<dbReference type="CDD" id="cd00438">
    <property type="entry name" value="cupin_RmlC"/>
    <property type="match status" value="1"/>
</dbReference>
<protein>
    <submittedName>
        <fullName evidence="5">dTDP-4-dehydrorhamnose 3,5-epimerase</fullName>
    </submittedName>
</protein>
<proteinExistence type="inferred from homology"/>
<dbReference type="GO" id="GO:0019305">
    <property type="term" value="P:dTDP-rhamnose biosynthetic process"/>
    <property type="evidence" value="ECO:0007669"/>
    <property type="project" value="TreeGrafter"/>
</dbReference>
<dbReference type="Proteomes" id="UP000053413">
    <property type="component" value="Unassembled WGS sequence"/>
</dbReference>
<dbReference type="PANTHER" id="PTHR21047">
    <property type="entry name" value="DTDP-6-DEOXY-D-GLUCOSE-3,5 EPIMERASE"/>
    <property type="match status" value="1"/>
</dbReference>
<comment type="similarity">
    <text evidence="1">Belongs to the dTDP-4-dehydrorhamnose 3,5-epimerase family.</text>
</comment>
<sequence>MKVRELAVPGAYEFVPDVHRDQRGAFVAHYIETAFSKAVGYPLRLGQVHHSFSRRGVVRGVHYEDVPPGQAKVVTCPAGELLDVVVDLRVGSPTFGRWDSTRLNPDSCHAVYLEEGLGHAFIALRDNTVAAYVTSVEYDPAAGHEIDAFDPALGLPWPDGMEYLVSQRDRDAPTLAEARRAGVLPSYEVCRALHEDTRVAGGDGPR</sequence>
<dbReference type="GO" id="GO:0008830">
    <property type="term" value="F:dTDP-4-dehydrorhamnose 3,5-epimerase activity"/>
    <property type="evidence" value="ECO:0007669"/>
    <property type="project" value="InterPro"/>
</dbReference>
<accession>A0A0X3VSP7</accession>
<dbReference type="EMBL" id="LLZJ01000388">
    <property type="protein sequence ID" value="KUL47302.1"/>
    <property type="molecule type" value="Genomic_DNA"/>
</dbReference>
<evidence type="ECO:0000256" key="1">
    <source>
        <dbReference type="ARBA" id="ARBA00010154"/>
    </source>
</evidence>
<name>A0A0X3VSP7_STRVO</name>
<dbReference type="PANTHER" id="PTHR21047:SF2">
    <property type="entry name" value="THYMIDINE DIPHOSPHO-4-KETO-RHAMNOSE 3,5-EPIMERASE"/>
    <property type="match status" value="1"/>
</dbReference>
<comment type="caution">
    <text evidence="5">The sequence shown here is derived from an EMBL/GenBank/DDBJ whole genome shotgun (WGS) entry which is preliminary data.</text>
</comment>
<gene>
    <name evidence="5" type="ORF">ADL28_33340</name>
</gene>
<evidence type="ECO:0000256" key="2">
    <source>
        <dbReference type="ARBA" id="ARBA00023235"/>
    </source>
</evidence>
<dbReference type="GO" id="GO:0000271">
    <property type="term" value="P:polysaccharide biosynthetic process"/>
    <property type="evidence" value="ECO:0007669"/>
    <property type="project" value="TreeGrafter"/>
</dbReference>
<evidence type="ECO:0000313" key="6">
    <source>
        <dbReference type="Proteomes" id="UP000053413"/>
    </source>
</evidence>